<feature type="transmembrane region" description="Helical" evidence="7">
    <location>
        <begin position="29"/>
        <end position="49"/>
    </location>
</feature>
<gene>
    <name evidence="8" type="ORF">Sradi_3230200</name>
</gene>
<comment type="similarity">
    <text evidence="6">Belongs to the major facilitator superfamily. Phosphate:H(+) symporter (TC 2.A.1.9) family.</text>
</comment>
<evidence type="ECO:0000256" key="4">
    <source>
        <dbReference type="ARBA" id="ARBA00022989"/>
    </source>
</evidence>
<dbReference type="PANTHER" id="PTHR11654">
    <property type="entry name" value="OLIGOPEPTIDE TRANSPORTER-RELATED"/>
    <property type="match status" value="1"/>
</dbReference>
<dbReference type="InterPro" id="IPR000109">
    <property type="entry name" value="POT_fam"/>
</dbReference>
<evidence type="ECO:0000256" key="6">
    <source>
        <dbReference type="ARBA" id="ARBA00044504"/>
    </source>
</evidence>
<comment type="subcellular location">
    <subcellularLocation>
        <location evidence="1">Membrane</location>
        <topology evidence="1">Multi-pass membrane protein</topology>
    </subcellularLocation>
</comment>
<feature type="transmembrane region" description="Helical" evidence="7">
    <location>
        <begin position="115"/>
        <end position="134"/>
    </location>
</feature>
<accession>A0AAW2RGG8</accession>
<evidence type="ECO:0000256" key="5">
    <source>
        <dbReference type="ARBA" id="ARBA00023136"/>
    </source>
</evidence>
<comment type="similarity">
    <text evidence="2">Belongs to the major facilitator superfamily. Proton-dependent oligopeptide transporter (POT/PTR) (TC 2.A.17) family.</text>
</comment>
<dbReference type="GO" id="GO:0022857">
    <property type="term" value="F:transmembrane transporter activity"/>
    <property type="evidence" value="ECO:0007669"/>
    <property type="project" value="InterPro"/>
</dbReference>
<protein>
    <submittedName>
        <fullName evidence="8">Protein NRT1/ PTR FAMILY 8.1</fullName>
    </submittedName>
</protein>
<evidence type="ECO:0000313" key="8">
    <source>
        <dbReference type="EMBL" id="KAL0379247.1"/>
    </source>
</evidence>
<dbReference type="EMBL" id="JACGWJ010000013">
    <property type="protein sequence ID" value="KAL0379247.1"/>
    <property type="molecule type" value="Genomic_DNA"/>
</dbReference>
<name>A0AAW2RGG8_SESRA</name>
<evidence type="ECO:0000256" key="7">
    <source>
        <dbReference type="SAM" id="Phobius"/>
    </source>
</evidence>
<reference evidence="8" key="2">
    <citation type="journal article" date="2024" name="Plant">
        <title>Genomic evolution and insights into agronomic trait innovations of Sesamum species.</title>
        <authorList>
            <person name="Miao H."/>
            <person name="Wang L."/>
            <person name="Qu L."/>
            <person name="Liu H."/>
            <person name="Sun Y."/>
            <person name="Le M."/>
            <person name="Wang Q."/>
            <person name="Wei S."/>
            <person name="Zheng Y."/>
            <person name="Lin W."/>
            <person name="Duan Y."/>
            <person name="Cao H."/>
            <person name="Xiong S."/>
            <person name="Wang X."/>
            <person name="Wei L."/>
            <person name="Li C."/>
            <person name="Ma Q."/>
            <person name="Ju M."/>
            <person name="Zhao R."/>
            <person name="Li G."/>
            <person name="Mu C."/>
            <person name="Tian Q."/>
            <person name="Mei H."/>
            <person name="Zhang T."/>
            <person name="Gao T."/>
            <person name="Zhang H."/>
        </authorList>
    </citation>
    <scope>NUCLEOTIDE SEQUENCE</scope>
    <source>
        <strain evidence="8">G02</strain>
    </source>
</reference>
<dbReference type="InterPro" id="IPR036259">
    <property type="entry name" value="MFS_trans_sf"/>
</dbReference>
<feature type="transmembrane region" description="Helical" evidence="7">
    <location>
        <begin position="140"/>
        <end position="159"/>
    </location>
</feature>
<reference evidence="8" key="1">
    <citation type="submission" date="2020-06" db="EMBL/GenBank/DDBJ databases">
        <authorList>
            <person name="Li T."/>
            <person name="Hu X."/>
            <person name="Zhang T."/>
            <person name="Song X."/>
            <person name="Zhang H."/>
            <person name="Dai N."/>
            <person name="Sheng W."/>
            <person name="Hou X."/>
            <person name="Wei L."/>
        </authorList>
    </citation>
    <scope>NUCLEOTIDE SEQUENCE</scope>
    <source>
        <strain evidence="8">G02</strain>
        <tissue evidence="8">Leaf</tissue>
    </source>
</reference>
<dbReference type="Pfam" id="PF00854">
    <property type="entry name" value="PTR2"/>
    <property type="match status" value="1"/>
</dbReference>
<evidence type="ECO:0000256" key="3">
    <source>
        <dbReference type="ARBA" id="ARBA00022692"/>
    </source>
</evidence>
<sequence length="277" mass="30562">MEVMTDEDKYTKDGTLDFRNNPANKKTTGAWKACPFILGMMFLTLSASVPGLRPTCYKKDECYATNSQTAVFSLALYLVALGSGGLKPCVSSYGADQFDDVDEVEKDHKSSFFNWLYFSLNIGVLIGCSIPVVIQENIGWGWGFGVSAVATAIAVAFFFSGTRVYRYKKPGGNPLTSLCQVLVASLRKYRVEVPSDKSILYKAADAEAAIVGSRKLDHTNQFRFLDKAAVEKESDHCKGSVNPWRLCTVTQVEELKWIIRLLPVLATGIVFNTVFGQ</sequence>
<evidence type="ECO:0000256" key="1">
    <source>
        <dbReference type="ARBA" id="ARBA00004141"/>
    </source>
</evidence>
<evidence type="ECO:0000256" key="2">
    <source>
        <dbReference type="ARBA" id="ARBA00005982"/>
    </source>
</evidence>
<comment type="caution">
    <text evidence="8">The sequence shown here is derived from an EMBL/GenBank/DDBJ whole genome shotgun (WGS) entry which is preliminary data.</text>
</comment>
<proteinExistence type="inferred from homology"/>
<keyword evidence="5 7" id="KW-0472">Membrane</keyword>
<dbReference type="AlphaFoldDB" id="A0AAW2RGG8"/>
<dbReference type="SUPFAM" id="SSF103473">
    <property type="entry name" value="MFS general substrate transporter"/>
    <property type="match status" value="1"/>
</dbReference>
<dbReference type="GO" id="GO:0016020">
    <property type="term" value="C:membrane"/>
    <property type="evidence" value="ECO:0007669"/>
    <property type="project" value="UniProtKB-SubCell"/>
</dbReference>
<organism evidence="8">
    <name type="scientific">Sesamum radiatum</name>
    <name type="common">Black benniseed</name>
    <dbReference type="NCBI Taxonomy" id="300843"/>
    <lineage>
        <taxon>Eukaryota</taxon>
        <taxon>Viridiplantae</taxon>
        <taxon>Streptophyta</taxon>
        <taxon>Embryophyta</taxon>
        <taxon>Tracheophyta</taxon>
        <taxon>Spermatophyta</taxon>
        <taxon>Magnoliopsida</taxon>
        <taxon>eudicotyledons</taxon>
        <taxon>Gunneridae</taxon>
        <taxon>Pentapetalae</taxon>
        <taxon>asterids</taxon>
        <taxon>lamiids</taxon>
        <taxon>Lamiales</taxon>
        <taxon>Pedaliaceae</taxon>
        <taxon>Sesamum</taxon>
    </lineage>
</organism>
<dbReference type="Gene3D" id="1.20.1250.20">
    <property type="entry name" value="MFS general substrate transporter like domains"/>
    <property type="match status" value="1"/>
</dbReference>
<keyword evidence="4 7" id="KW-1133">Transmembrane helix</keyword>
<keyword evidence="3 7" id="KW-0812">Transmembrane</keyword>